<evidence type="ECO:0000313" key="1">
    <source>
        <dbReference type="EMBL" id="PJC77675.1"/>
    </source>
</evidence>
<evidence type="ECO:0000313" key="2">
    <source>
        <dbReference type="Proteomes" id="UP000230384"/>
    </source>
</evidence>
<dbReference type="AlphaFoldDB" id="A0A2M8GIE2"/>
<evidence type="ECO:0008006" key="3">
    <source>
        <dbReference type="Google" id="ProtNLM"/>
    </source>
</evidence>
<dbReference type="InterPro" id="IPR012337">
    <property type="entry name" value="RNaseH-like_sf"/>
</dbReference>
<comment type="caution">
    <text evidence="1">The sequence shown here is derived from an EMBL/GenBank/DDBJ whole genome shotgun (WGS) entry which is preliminary data.</text>
</comment>
<protein>
    <recommendedName>
        <fullName evidence="3">Integrase catalytic domain-containing protein</fullName>
    </recommendedName>
</protein>
<proteinExistence type="predicted"/>
<dbReference type="SUPFAM" id="SSF53098">
    <property type="entry name" value="Ribonuclease H-like"/>
    <property type="match status" value="1"/>
</dbReference>
<gene>
    <name evidence="1" type="ORF">CO010_00070</name>
</gene>
<dbReference type="EMBL" id="PFQN01000002">
    <property type="protein sequence ID" value="PJC77675.1"/>
    <property type="molecule type" value="Genomic_DNA"/>
</dbReference>
<organism evidence="1 2">
    <name type="scientific">Candidatus Shapirobacteria bacterium CG_4_8_14_3_um_filter_39_11</name>
    <dbReference type="NCBI Taxonomy" id="1974875"/>
    <lineage>
        <taxon>Bacteria</taxon>
        <taxon>Candidatus Shapironibacteriota</taxon>
    </lineage>
</organism>
<sequence length="446" mass="52454">MSYKLLKKDSQLLTKLRLIRRVRVDGWSKVETAFSFGCHRNTVLNLVNAFETEISPSMQERLLVNRFSLDQLEKLLFPLKDISTKPHHHPKQATPAQTDRVKEIFSELKVKVGPQRLQRILRRKFKDSVDPLDISLSVIKLPRLKGIYRRESLTVEKVRSTGGSSRPLYDYTALSCFERMHFDTKHLLDKKSLPPKFYDYFSSHLDSIPKYEWNLIDAKSRFRFMAFSYELNAEYGLKFLLLCLQYIRTMTNNINQEITIGEDNGVEFCSGSPLKLSNWNSLLNILNAKSYAYNPYWDVRKNLIERSHRIDDDEWLIPRGEYITNEESFLKEASNYWYYTNFERPHSGKGMKDRTPFEVLADSGLMGIHQFMKFPILILDRHIDALRRCTEPLLFEYDIKLAEEKRQGILLDPKTLLDISSKYDFFIPNAQKVLTYYPKLNFSCAF</sequence>
<accession>A0A2M8GIE2</accession>
<name>A0A2M8GIE2_9BACT</name>
<reference evidence="2" key="1">
    <citation type="submission" date="2017-09" db="EMBL/GenBank/DDBJ databases">
        <title>Depth-based differentiation of microbial function through sediment-hosted aquifers and enrichment of novel symbionts in the deep terrestrial subsurface.</title>
        <authorList>
            <person name="Probst A.J."/>
            <person name="Ladd B."/>
            <person name="Jarett J.K."/>
            <person name="Geller-Mcgrath D.E."/>
            <person name="Sieber C.M.K."/>
            <person name="Emerson J.B."/>
            <person name="Anantharaman K."/>
            <person name="Thomas B.C."/>
            <person name="Malmstrom R."/>
            <person name="Stieglmeier M."/>
            <person name="Klingl A."/>
            <person name="Woyke T."/>
            <person name="Ryan C.M."/>
            <person name="Banfield J.F."/>
        </authorList>
    </citation>
    <scope>NUCLEOTIDE SEQUENCE [LARGE SCALE GENOMIC DNA]</scope>
</reference>
<dbReference type="Proteomes" id="UP000230384">
    <property type="component" value="Unassembled WGS sequence"/>
</dbReference>